<dbReference type="InterPro" id="IPR015422">
    <property type="entry name" value="PyrdxlP-dep_Trfase_small"/>
</dbReference>
<dbReference type="SUPFAM" id="SSF53383">
    <property type="entry name" value="PLP-dependent transferases"/>
    <property type="match status" value="1"/>
</dbReference>
<dbReference type="UniPathway" id="UPA00031">
    <property type="reaction ID" value="UER00012"/>
</dbReference>
<feature type="modified residue" description="N6-(pyridoxal phosphate)lysine" evidence="9">
    <location>
        <position position="262"/>
    </location>
</feature>
<dbReference type="GO" id="GO:0030170">
    <property type="term" value="F:pyridoxal phosphate binding"/>
    <property type="evidence" value="ECO:0007669"/>
    <property type="project" value="InterPro"/>
</dbReference>
<dbReference type="InterPro" id="IPR001917">
    <property type="entry name" value="Aminotrans_II_pyridoxalP_BS"/>
</dbReference>
<dbReference type="EMBL" id="MF510424">
    <property type="protein sequence ID" value="ATB51659.1"/>
    <property type="molecule type" value="Genomic_DNA"/>
</dbReference>
<keyword evidence="6 9" id="KW-0808">Transferase</keyword>
<accession>A0A290FTD9</accession>
<reference evidence="11" key="1">
    <citation type="submission" date="2017-07" db="EMBL/GenBank/DDBJ databases">
        <title>CTX-M-15-producing Shewanella bicestrii sp. nov. clinical isolate harboring a chromosome encoded OXA-48 variant, progenitor of the plasmid encoded OXA-436.</title>
        <authorList>
            <person name="Jousset A.B."/>
            <person name="Bonnin R.A."/>
            <person name="Girlich D.D."/>
            <person name="Dabos L."/>
            <person name="Potron A."/>
            <person name="Dortet L."/>
            <person name="Glaser P."/>
            <person name="Naas T."/>
        </authorList>
    </citation>
    <scope>NUCLEOTIDE SEQUENCE</scope>
    <source>
        <strain evidence="11">JAB-1</strain>
        <plasmid evidence="11">pKp-CTX-M</plasmid>
    </source>
</reference>
<comment type="pathway">
    <text evidence="2 9">Amino-acid biosynthesis; L-histidine biosynthesis; L-histidine from 5-phospho-alpha-D-ribose 1-diphosphate: step 7/9.</text>
</comment>
<evidence type="ECO:0000256" key="7">
    <source>
        <dbReference type="ARBA" id="ARBA00022898"/>
    </source>
</evidence>
<dbReference type="Pfam" id="PF00155">
    <property type="entry name" value="Aminotran_1_2"/>
    <property type="match status" value="1"/>
</dbReference>
<dbReference type="NCBIfam" id="TIGR01141">
    <property type="entry name" value="hisC"/>
    <property type="match status" value="1"/>
</dbReference>
<dbReference type="GO" id="GO:0004400">
    <property type="term" value="F:histidinol-phosphate transaminase activity"/>
    <property type="evidence" value="ECO:0007669"/>
    <property type="project" value="UniProtKB-UniRule"/>
</dbReference>
<dbReference type="Gene3D" id="3.90.1150.10">
    <property type="entry name" value="Aspartate Aminotransferase, domain 1"/>
    <property type="match status" value="1"/>
</dbReference>
<sequence>MPDGLVLCLRRFFEGYAMASDVAVSSSLVDSQQQILKNLARPTARSLSLYNAGLSAEAVRQQYGLSHIAKLASNENPLGASPQVIAALQADAGFSAVYSDAASTALRDALATYTGVQAGNIVIGNGSEDILHMLALAFLNPGDRVVTLRPSFGLHEIFPRMMGADVTLVDVNKQHQFDIAAWTQALSMPAKMVIFSNPSNPVGCMLDNAGFERIIAAAPQDCVLVIDEAYFEYCRNNPDYPDSQRVLAAQSRPWIVLRTFSKAYGLAGLRVGYGLASHPELVNLLNRVRTPFNINRSAQAAAVVALGDQQHVNDSIALVSAQRDMMSAQLTALGFRVAPSCANFLFFDCGQPAAELAQRLLCDGVIIKPWREKGYEHWIRVSVGNEQDNQQFIRSLKRILAEDAA</sequence>
<dbReference type="GO" id="GO:0000105">
    <property type="term" value="P:L-histidine biosynthetic process"/>
    <property type="evidence" value="ECO:0007669"/>
    <property type="project" value="UniProtKB-UniRule"/>
</dbReference>
<geneLocation type="plasmid" evidence="11">
    <name>pKp-CTX-M</name>
</geneLocation>
<evidence type="ECO:0000256" key="2">
    <source>
        <dbReference type="ARBA" id="ARBA00005011"/>
    </source>
</evidence>
<evidence type="ECO:0000259" key="10">
    <source>
        <dbReference type="Pfam" id="PF00155"/>
    </source>
</evidence>
<dbReference type="AlphaFoldDB" id="A0A290FTD9"/>
<dbReference type="InterPro" id="IPR050106">
    <property type="entry name" value="HistidinolP_aminotransfase"/>
</dbReference>
<comment type="catalytic activity">
    <reaction evidence="8 9">
        <text>L-histidinol phosphate + 2-oxoglutarate = 3-(imidazol-4-yl)-2-oxopropyl phosphate + L-glutamate</text>
        <dbReference type="Rhea" id="RHEA:23744"/>
        <dbReference type="ChEBI" id="CHEBI:16810"/>
        <dbReference type="ChEBI" id="CHEBI:29985"/>
        <dbReference type="ChEBI" id="CHEBI:57766"/>
        <dbReference type="ChEBI" id="CHEBI:57980"/>
        <dbReference type="EC" id="2.6.1.9"/>
    </reaction>
</comment>
<dbReference type="InterPro" id="IPR015424">
    <property type="entry name" value="PyrdxlP-dep_Trfase"/>
</dbReference>
<evidence type="ECO:0000256" key="1">
    <source>
        <dbReference type="ARBA" id="ARBA00001933"/>
    </source>
</evidence>
<dbReference type="HAMAP" id="MF_01023">
    <property type="entry name" value="HisC_aminotrans_2"/>
    <property type="match status" value="1"/>
</dbReference>
<dbReference type="Gene3D" id="3.40.640.10">
    <property type="entry name" value="Type I PLP-dependent aspartate aminotransferase-like (Major domain)"/>
    <property type="match status" value="1"/>
</dbReference>
<evidence type="ECO:0000256" key="5">
    <source>
        <dbReference type="ARBA" id="ARBA00022576"/>
    </source>
</evidence>
<proteinExistence type="inferred from homology"/>
<keyword evidence="7 9" id="KW-0663">Pyridoxal phosphate</keyword>
<evidence type="ECO:0000256" key="9">
    <source>
        <dbReference type="HAMAP-Rule" id="MF_01023"/>
    </source>
</evidence>
<feature type="domain" description="Aminotransferase class I/classII large" evidence="10">
    <location>
        <begin position="68"/>
        <end position="396"/>
    </location>
</feature>
<protein>
    <recommendedName>
        <fullName evidence="9">Histidinol-phosphate aminotransferase</fullName>
        <ecNumber evidence="9">2.6.1.9</ecNumber>
    </recommendedName>
    <alternativeName>
        <fullName evidence="9">Imidazole acetol-phosphate transaminase</fullName>
    </alternativeName>
</protein>
<keyword evidence="9" id="KW-0028">Amino-acid biosynthesis</keyword>
<dbReference type="PANTHER" id="PTHR43643">
    <property type="entry name" value="HISTIDINOL-PHOSPHATE AMINOTRANSFERASE 2"/>
    <property type="match status" value="1"/>
</dbReference>
<evidence type="ECO:0000256" key="6">
    <source>
        <dbReference type="ARBA" id="ARBA00022679"/>
    </source>
</evidence>
<dbReference type="InterPro" id="IPR015421">
    <property type="entry name" value="PyrdxlP-dep_Trfase_major"/>
</dbReference>
<evidence type="ECO:0000256" key="4">
    <source>
        <dbReference type="ARBA" id="ARBA00011738"/>
    </source>
</evidence>
<dbReference type="InterPro" id="IPR004839">
    <property type="entry name" value="Aminotransferase_I/II_large"/>
</dbReference>
<comment type="similarity">
    <text evidence="3 9">Belongs to the class-II pyridoxal-phosphate-dependent aminotransferase family. Histidinol-phosphate aminotransferase subfamily.</text>
</comment>
<evidence type="ECO:0000313" key="11">
    <source>
        <dbReference type="EMBL" id="ATB51659.1"/>
    </source>
</evidence>
<keyword evidence="11" id="KW-0614">Plasmid</keyword>
<evidence type="ECO:0000256" key="3">
    <source>
        <dbReference type="ARBA" id="ARBA00007970"/>
    </source>
</evidence>
<dbReference type="CDD" id="cd00609">
    <property type="entry name" value="AAT_like"/>
    <property type="match status" value="1"/>
</dbReference>
<keyword evidence="5 9" id="KW-0032">Aminotransferase</keyword>
<organism evidence="11">
    <name type="scientific">Klebsiella pneumoniae</name>
    <dbReference type="NCBI Taxonomy" id="573"/>
    <lineage>
        <taxon>Bacteria</taxon>
        <taxon>Pseudomonadati</taxon>
        <taxon>Pseudomonadota</taxon>
        <taxon>Gammaproteobacteria</taxon>
        <taxon>Enterobacterales</taxon>
        <taxon>Enterobacteriaceae</taxon>
        <taxon>Klebsiella/Raoultella group</taxon>
        <taxon>Klebsiella</taxon>
        <taxon>Klebsiella pneumoniae complex</taxon>
    </lineage>
</organism>
<gene>
    <name evidence="9" type="primary">hisC</name>
</gene>
<comment type="subunit">
    <text evidence="4 9">Homodimer.</text>
</comment>
<name>A0A290FTD9_KLEPN</name>
<comment type="cofactor">
    <cofactor evidence="1 9">
        <name>pyridoxal 5'-phosphate</name>
        <dbReference type="ChEBI" id="CHEBI:597326"/>
    </cofactor>
</comment>
<evidence type="ECO:0000256" key="8">
    <source>
        <dbReference type="ARBA" id="ARBA00047481"/>
    </source>
</evidence>
<dbReference type="PROSITE" id="PS00599">
    <property type="entry name" value="AA_TRANSFER_CLASS_2"/>
    <property type="match status" value="1"/>
</dbReference>
<dbReference type="EC" id="2.6.1.9" evidence="9"/>
<dbReference type="PANTHER" id="PTHR43643:SF3">
    <property type="entry name" value="HISTIDINOL-PHOSPHATE AMINOTRANSFERASE"/>
    <property type="match status" value="1"/>
</dbReference>
<dbReference type="InterPro" id="IPR005861">
    <property type="entry name" value="HisP_aminotrans"/>
</dbReference>
<keyword evidence="9" id="KW-0368">Histidine biosynthesis</keyword>